<dbReference type="AlphaFoldDB" id="A0A9P9IKK6"/>
<comment type="caution">
    <text evidence="4">The sequence shown here is derived from an EMBL/GenBank/DDBJ whole genome shotgun (WGS) entry which is preliminary data.</text>
</comment>
<keyword evidence="5" id="KW-1185">Reference proteome</keyword>
<dbReference type="SUPFAM" id="SSF57701">
    <property type="entry name" value="Zn2/Cys6 DNA-binding domain"/>
    <property type="match status" value="1"/>
</dbReference>
<evidence type="ECO:0000256" key="2">
    <source>
        <dbReference type="SAM" id="MobiDB-lite"/>
    </source>
</evidence>
<keyword evidence="1" id="KW-0539">Nucleus</keyword>
<feature type="domain" description="Zn(2)-C6 fungal-type" evidence="3">
    <location>
        <begin position="12"/>
        <end position="41"/>
    </location>
</feature>
<dbReference type="Pfam" id="PF00172">
    <property type="entry name" value="Zn_clus"/>
    <property type="match status" value="1"/>
</dbReference>
<dbReference type="CDD" id="cd00067">
    <property type="entry name" value="GAL4"/>
    <property type="match status" value="1"/>
</dbReference>
<accession>A0A9P9IKK6</accession>
<name>A0A9P9IKK6_9PLEO</name>
<dbReference type="PANTHER" id="PTHR47784:SF5">
    <property type="entry name" value="STEROL UPTAKE CONTROL PROTEIN 2"/>
    <property type="match status" value="1"/>
</dbReference>
<dbReference type="PANTHER" id="PTHR47784">
    <property type="entry name" value="STEROL UPTAKE CONTROL PROTEIN 2"/>
    <property type="match status" value="1"/>
</dbReference>
<protein>
    <recommendedName>
        <fullName evidence="3">Zn(2)-C6 fungal-type domain-containing protein</fullName>
    </recommendedName>
</protein>
<dbReference type="EMBL" id="JAGMWT010000009">
    <property type="protein sequence ID" value="KAH7122645.1"/>
    <property type="molecule type" value="Genomic_DNA"/>
</dbReference>
<evidence type="ECO:0000313" key="5">
    <source>
        <dbReference type="Proteomes" id="UP000700596"/>
    </source>
</evidence>
<dbReference type="PROSITE" id="PS50048">
    <property type="entry name" value="ZN2_CY6_FUNGAL_2"/>
    <property type="match status" value="1"/>
</dbReference>
<dbReference type="SMART" id="SM00066">
    <property type="entry name" value="GAL4"/>
    <property type="match status" value="1"/>
</dbReference>
<feature type="region of interest" description="Disordered" evidence="2">
    <location>
        <begin position="48"/>
        <end position="87"/>
    </location>
</feature>
<dbReference type="Pfam" id="PF11951">
    <property type="entry name" value="Fungal_trans_2"/>
    <property type="match status" value="1"/>
</dbReference>
<dbReference type="Proteomes" id="UP000700596">
    <property type="component" value="Unassembled WGS sequence"/>
</dbReference>
<proteinExistence type="predicted"/>
<dbReference type="InterPro" id="IPR001138">
    <property type="entry name" value="Zn2Cys6_DnaBD"/>
</dbReference>
<gene>
    <name evidence="4" type="ORF">B0J11DRAFT_581339</name>
</gene>
<dbReference type="InterPro" id="IPR021858">
    <property type="entry name" value="Fun_TF"/>
</dbReference>
<evidence type="ECO:0000259" key="3">
    <source>
        <dbReference type="PROSITE" id="PS50048"/>
    </source>
</evidence>
<dbReference type="OrthoDB" id="3546279at2759"/>
<sequence length="360" mass="40134">MARLGSKKSRTGCQQCKRRRVKCDEQRPCTGCVRYGFACSLLGSVRPTPTAPQDIHQDPPLPPPESSAPPSIFNSDSPSTPSGSTYADEVPVRNLETWMADLELMHHWTGYAHLTIPGSSQARQVWGFSVPQEAMRYPFLMHCILAFSAYHLSHINPSCGQRYRLLASMHQAESLAAMNHVLPDINSRNCHAMFASAALLTLNAFVDTEEANVEGLIEIFRLLRGMNMVLESTQTLVHTGPFASILRPIEDPPKPPPLLSSLMAELQNTIAEFQGQEDLEGVASATQHLKDALQHGIDSSMHPALNTTTYWPIKLEQTFLEHLRCRDSPAVTKLLDQYLSVVEFAGTEWWFLSGWRNVAR</sequence>
<dbReference type="GO" id="GO:0001228">
    <property type="term" value="F:DNA-binding transcription activator activity, RNA polymerase II-specific"/>
    <property type="evidence" value="ECO:0007669"/>
    <property type="project" value="TreeGrafter"/>
</dbReference>
<dbReference type="GO" id="GO:0008270">
    <property type="term" value="F:zinc ion binding"/>
    <property type="evidence" value="ECO:0007669"/>
    <property type="project" value="InterPro"/>
</dbReference>
<evidence type="ECO:0000256" key="1">
    <source>
        <dbReference type="ARBA" id="ARBA00023242"/>
    </source>
</evidence>
<dbReference type="PROSITE" id="PS00463">
    <property type="entry name" value="ZN2_CY6_FUNGAL_1"/>
    <property type="match status" value="1"/>
</dbReference>
<dbReference type="Gene3D" id="4.10.240.10">
    <property type="entry name" value="Zn(2)-C6 fungal-type DNA-binding domain"/>
    <property type="match status" value="1"/>
</dbReference>
<dbReference type="InterPro" id="IPR053157">
    <property type="entry name" value="Sterol_Uptake_Regulator"/>
</dbReference>
<feature type="compositionally biased region" description="Polar residues" evidence="2">
    <location>
        <begin position="72"/>
        <end position="85"/>
    </location>
</feature>
<evidence type="ECO:0000313" key="4">
    <source>
        <dbReference type="EMBL" id="KAH7122645.1"/>
    </source>
</evidence>
<dbReference type="InterPro" id="IPR036864">
    <property type="entry name" value="Zn2-C6_fun-type_DNA-bd_sf"/>
</dbReference>
<reference evidence="4" key="1">
    <citation type="journal article" date="2021" name="Nat. Commun.">
        <title>Genetic determinants of endophytism in the Arabidopsis root mycobiome.</title>
        <authorList>
            <person name="Mesny F."/>
            <person name="Miyauchi S."/>
            <person name="Thiergart T."/>
            <person name="Pickel B."/>
            <person name="Atanasova L."/>
            <person name="Karlsson M."/>
            <person name="Huettel B."/>
            <person name="Barry K.W."/>
            <person name="Haridas S."/>
            <person name="Chen C."/>
            <person name="Bauer D."/>
            <person name="Andreopoulos W."/>
            <person name="Pangilinan J."/>
            <person name="LaButti K."/>
            <person name="Riley R."/>
            <person name="Lipzen A."/>
            <person name="Clum A."/>
            <person name="Drula E."/>
            <person name="Henrissat B."/>
            <person name="Kohler A."/>
            <person name="Grigoriev I.V."/>
            <person name="Martin F.M."/>
            <person name="Hacquard S."/>
        </authorList>
    </citation>
    <scope>NUCLEOTIDE SEQUENCE</scope>
    <source>
        <strain evidence="4">MPI-CAGE-CH-0243</strain>
    </source>
</reference>
<organism evidence="4 5">
    <name type="scientific">Dendryphion nanum</name>
    <dbReference type="NCBI Taxonomy" id="256645"/>
    <lineage>
        <taxon>Eukaryota</taxon>
        <taxon>Fungi</taxon>
        <taxon>Dikarya</taxon>
        <taxon>Ascomycota</taxon>
        <taxon>Pezizomycotina</taxon>
        <taxon>Dothideomycetes</taxon>
        <taxon>Pleosporomycetidae</taxon>
        <taxon>Pleosporales</taxon>
        <taxon>Torulaceae</taxon>
        <taxon>Dendryphion</taxon>
    </lineage>
</organism>